<dbReference type="SUPFAM" id="SSF102114">
    <property type="entry name" value="Radical SAM enzymes"/>
    <property type="match status" value="1"/>
</dbReference>
<reference evidence="12 14" key="1">
    <citation type="submission" date="2015-10" db="EMBL/GenBank/DDBJ databases">
        <title>Candidatus Desulfofervidus auxilii, a hydrogenotrophic sulfate-reducing bacterium involved in the thermophilic anaerobic oxidation of methane.</title>
        <authorList>
            <person name="Krukenberg V."/>
            <person name="Richter M."/>
            <person name="Wegener G."/>
        </authorList>
    </citation>
    <scope>NUCLEOTIDE SEQUENCE [LARGE SCALE GENOMIC DNA]</scope>
    <source>
        <strain evidence="12 14">HS1</strain>
    </source>
</reference>
<dbReference type="EMBL" id="CP013015">
    <property type="protein sequence ID" value="AMM41594.1"/>
    <property type="molecule type" value="Genomic_DNA"/>
</dbReference>
<evidence type="ECO:0000259" key="11">
    <source>
        <dbReference type="PROSITE" id="PS51918"/>
    </source>
</evidence>
<dbReference type="AlphaFoldDB" id="A0A7C1VNP4"/>
<evidence type="ECO:0000256" key="8">
    <source>
        <dbReference type="ARBA" id="ARBA00023004"/>
    </source>
</evidence>
<evidence type="ECO:0000259" key="10">
    <source>
        <dbReference type="PROSITE" id="PS51379"/>
    </source>
</evidence>
<comment type="subunit">
    <text evidence="3">Monomer.</text>
</comment>
<dbReference type="PROSITE" id="PS00198">
    <property type="entry name" value="4FE4S_FER_1"/>
    <property type="match status" value="1"/>
</dbReference>
<dbReference type="Gene3D" id="3.20.20.70">
    <property type="entry name" value="Aldolase class I"/>
    <property type="match status" value="1"/>
</dbReference>
<dbReference type="SUPFAM" id="SSF54862">
    <property type="entry name" value="4Fe-4S ferredoxins"/>
    <property type="match status" value="1"/>
</dbReference>
<feature type="domain" description="Radical SAM core" evidence="11">
    <location>
        <begin position="17"/>
        <end position="301"/>
    </location>
</feature>
<evidence type="ECO:0000256" key="9">
    <source>
        <dbReference type="ARBA" id="ARBA00023014"/>
    </source>
</evidence>
<keyword evidence="9" id="KW-0411">Iron-sulfur</keyword>
<dbReference type="OrthoDB" id="9782387at2"/>
<dbReference type="PROSITE" id="PS51918">
    <property type="entry name" value="RADICAL_SAM"/>
    <property type="match status" value="1"/>
</dbReference>
<feature type="domain" description="4Fe-4S ferredoxin-type" evidence="10">
    <location>
        <begin position="76"/>
        <end position="106"/>
    </location>
</feature>
<keyword evidence="8" id="KW-0408">Iron</keyword>
<dbReference type="PANTHER" id="PTHR30352">
    <property type="entry name" value="PYRUVATE FORMATE-LYASE-ACTIVATING ENZYME"/>
    <property type="match status" value="1"/>
</dbReference>
<evidence type="ECO:0000256" key="3">
    <source>
        <dbReference type="ARBA" id="ARBA00011245"/>
    </source>
</evidence>
<dbReference type="InterPro" id="IPR017900">
    <property type="entry name" value="4Fe4S_Fe_S_CS"/>
</dbReference>
<dbReference type="PROSITE" id="PS51379">
    <property type="entry name" value="4FE4S_FER_2"/>
    <property type="match status" value="1"/>
</dbReference>
<evidence type="ECO:0000313" key="14">
    <source>
        <dbReference type="Proteomes" id="UP000070560"/>
    </source>
</evidence>
<protein>
    <submittedName>
        <fullName evidence="13">Glycyl-radical enzyme activating protein</fullName>
    </submittedName>
    <submittedName>
        <fullName evidence="12">Radical SAM protein</fullName>
    </submittedName>
</protein>
<evidence type="ECO:0000256" key="2">
    <source>
        <dbReference type="ARBA" id="ARBA00009777"/>
    </source>
</evidence>
<dbReference type="Pfam" id="PF00037">
    <property type="entry name" value="Fer4"/>
    <property type="match status" value="1"/>
</dbReference>
<dbReference type="RefSeq" id="WP_066064226.1">
    <property type="nucleotide sequence ID" value="NZ_CP013015.1"/>
</dbReference>
<dbReference type="InterPro" id="IPR040074">
    <property type="entry name" value="BssD/PflA/YjjW"/>
</dbReference>
<dbReference type="Pfam" id="PF04055">
    <property type="entry name" value="Radical_SAM"/>
    <property type="match status" value="1"/>
</dbReference>
<dbReference type="SFLD" id="SFLDG01066">
    <property type="entry name" value="organic_radical-activating_enz"/>
    <property type="match status" value="1"/>
</dbReference>
<dbReference type="SFLD" id="SFLDS00029">
    <property type="entry name" value="Radical_SAM"/>
    <property type="match status" value="1"/>
</dbReference>
<name>A0A7C1VNP4_DESA2</name>
<dbReference type="InterPro" id="IPR012839">
    <property type="entry name" value="Organic_radical_activase"/>
</dbReference>
<dbReference type="PROSITE" id="PS01087">
    <property type="entry name" value="RADICAL_ACTIVATING"/>
    <property type="match status" value="1"/>
</dbReference>
<comment type="similarity">
    <text evidence="2">Belongs to the organic radical-activating enzymes family.</text>
</comment>
<evidence type="ECO:0000256" key="1">
    <source>
        <dbReference type="ARBA" id="ARBA00001966"/>
    </source>
</evidence>
<dbReference type="Proteomes" id="UP000885738">
    <property type="component" value="Unassembled WGS sequence"/>
</dbReference>
<dbReference type="InterPro" id="IPR017896">
    <property type="entry name" value="4Fe4S_Fe-S-bd"/>
</dbReference>
<dbReference type="SFLD" id="SFLDG01118">
    <property type="entry name" value="activating_enzymes__group_2"/>
    <property type="match status" value="1"/>
</dbReference>
<reference evidence="13" key="2">
    <citation type="journal article" date="2020" name="mSystems">
        <title>Genome- and Community-Level Interaction Insights into Carbon Utilization and Element Cycling Functions of Hydrothermarchaeota in Hydrothermal Sediment.</title>
        <authorList>
            <person name="Zhou Z."/>
            <person name="Liu Y."/>
            <person name="Xu W."/>
            <person name="Pan J."/>
            <person name="Luo Z.H."/>
            <person name="Li M."/>
        </authorList>
    </citation>
    <scope>NUCLEOTIDE SEQUENCE [LARGE SCALE GENOMIC DNA]</scope>
    <source>
        <strain evidence="13">HyVt-389</strain>
    </source>
</reference>
<dbReference type="Proteomes" id="UP000070560">
    <property type="component" value="Chromosome"/>
</dbReference>
<proteinExistence type="inferred from homology"/>
<dbReference type="EMBL" id="DRIH01000136">
    <property type="protein sequence ID" value="HEC67962.1"/>
    <property type="molecule type" value="Genomic_DNA"/>
</dbReference>
<dbReference type="InterPro" id="IPR013785">
    <property type="entry name" value="Aldolase_TIM"/>
</dbReference>
<sequence length="301" mass="34463">MEKRRPLIFDIKRHALEDGPGIRSTVFLKGCNLNCIWCQNPESIDPSPEIGFYPKSCIKSGECVKVCKKNACSLENPLRIDREKCDKCGDCVKACPGLGLRQIGHFYPIEELVSILIRDKVFYEVSNGGVTFSGGEPTLHMDYVSLLLRSLKKEGIHTAIQTNGFFDWFEFKEKLLPWLDLIMFDVKLFDPKQHLKYTGQKNDIILENLAELVKERPEDVIPRTPLIPDITATTENLKAISKLYKDLNIKQCALLPYNPTGFSKAENIGKKVSSMLSRHMMKPEEEKKYKEIFSWAELIKF</sequence>
<evidence type="ECO:0000256" key="5">
    <source>
        <dbReference type="ARBA" id="ARBA00022691"/>
    </source>
</evidence>
<evidence type="ECO:0000313" key="13">
    <source>
        <dbReference type="EMBL" id="HEC67962.1"/>
    </source>
</evidence>
<dbReference type="InterPro" id="IPR001989">
    <property type="entry name" value="Radical_activat_CS"/>
</dbReference>
<dbReference type="CDD" id="cd01335">
    <property type="entry name" value="Radical_SAM"/>
    <property type="match status" value="1"/>
</dbReference>
<keyword evidence="7" id="KW-0560">Oxidoreductase</keyword>
<evidence type="ECO:0000256" key="4">
    <source>
        <dbReference type="ARBA" id="ARBA00022485"/>
    </source>
</evidence>
<keyword evidence="4" id="KW-0004">4Fe-4S</keyword>
<dbReference type="PIRSF" id="PIRSF000371">
    <property type="entry name" value="PFL_act_enz"/>
    <property type="match status" value="1"/>
</dbReference>
<dbReference type="GO" id="GO:0016491">
    <property type="term" value="F:oxidoreductase activity"/>
    <property type="evidence" value="ECO:0007669"/>
    <property type="project" value="UniProtKB-KW"/>
</dbReference>
<dbReference type="InterPro" id="IPR034457">
    <property type="entry name" value="Organic_radical-activating"/>
</dbReference>
<keyword evidence="5" id="KW-0949">S-adenosyl-L-methionine</keyword>
<comment type="cofactor">
    <cofactor evidence="1">
        <name>[4Fe-4S] cluster</name>
        <dbReference type="ChEBI" id="CHEBI:49883"/>
    </cofactor>
</comment>
<keyword evidence="14" id="KW-1185">Reference proteome</keyword>
<dbReference type="InterPro" id="IPR007197">
    <property type="entry name" value="rSAM"/>
</dbReference>
<organism evidence="13">
    <name type="scientific">Desulfofervidus auxilii</name>
    <dbReference type="NCBI Taxonomy" id="1621989"/>
    <lineage>
        <taxon>Bacteria</taxon>
        <taxon>Pseudomonadati</taxon>
        <taxon>Thermodesulfobacteriota</taxon>
        <taxon>Candidatus Desulfofervidia</taxon>
        <taxon>Candidatus Desulfofervidales</taxon>
        <taxon>Candidatus Desulfofervidaceae</taxon>
        <taxon>Candidatus Desulfofervidus</taxon>
    </lineage>
</organism>
<dbReference type="GO" id="GO:0046872">
    <property type="term" value="F:metal ion binding"/>
    <property type="evidence" value="ECO:0007669"/>
    <property type="project" value="UniProtKB-KW"/>
</dbReference>
<dbReference type="NCBIfam" id="TIGR02494">
    <property type="entry name" value="PFLE_PFLC"/>
    <property type="match status" value="1"/>
</dbReference>
<accession>A0A7C1VNP4</accession>
<dbReference type="KEGG" id="daw:HS1_001800"/>
<dbReference type="PANTHER" id="PTHR30352:SF4">
    <property type="entry name" value="PYRUVATE FORMATE-LYASE 2-ACTIVATING ENZYME"/>
    <property type="match status" value="1"/>
</dbReference>
<keyword evidence="6" id="KW-0479">Metal-binding</keyword>
<evidence type="ECO:0000256" key="6">
    <source>
        <dbReference type="ARBA" id="ARBA00022723"/>
    </source>
</evidence>
<gene>
    <name evidence="13" type="ORF">ENI35_04015</name>
    <name evidence="12" type="ORF">HS1_001800</name>
</gene>
<evidence type="ECO:0000313" key="12">
    <source>
        <dbReference type="EMBL" id="AMM41594.1"/>
    </source>
</evidence>
<evidence type="ECO:0000256" key="7">
    <source>
        <dbReference type="ARBA" id="ARBA00023002"/>
    </source>
</evidence>
<dbReference type="GO" id="GO:0051539">
    <property type="term" value="F:4 iron, 4 sulfur cluster binding"/>
    <property type="evidence" value="ECO:0007669"/>
    <property type="project" value="UniProtKB-KW"/>
</dbReference>
<dbReference type="InterPro" id="IPR058240">
    <property type="entry name" value="rSAM_sf"/>
</dbReference>